<dbReference type="PANTHER" id="PTHR15615">
    <property type="match status" value="1"/>
</dbReference>
<dbReference type="OrthoDB" id="244495at2759"/>
<dbReference type="GO" id="GO:0016538">
    <property type="term" value="F:cyclin-dependent protein serine/threonine kinase regulator activity"/>
    <property type="evidence" value="ECO:0007669"/>
    <property type="project" value="TreeGrafter"/>
</dbReference>
<dbReference type="EMBL" id="CP049004">
    <property type="protein sequence ID" value="QID84890.1"/>
    <property type="molecule type" value="Genomic_DNA"/>
</dbReference>
<dbReference type="GO" id="GO:0000307">
    <property type="term" value="C:cyclin-dependent protein kinase holoenzyme complex"/>
    <property type="evidence" value="ECO:0007669"/>
    <property type="project" value="TreeGrafter"/>
</dbReference>
<dbReference type="CDD" id="cd20557">
    <property type="entry name" value="CYCLIN_ScPCL1-like"/>
    <property type="match status" value="1"/>
</dbReference>
<evidence type="ECO:0000313" key="2">
    <source>
        <dbReference type="Proteomes" id="UP000501346"/>
    </source>
</evidence>
<dbReference type="GO" id="GO:0019901">
    <property type="term" value="F:protein kinase binding"/>
    <property type="evidence" value="ECO:0007669"/>
    <property type="project" value="InterPro"/>
</dbReference>
<sequence>MANTFKYYPETMGNSSGYPISLPFPKGSATSAVNVARQLPKYLGHVPSQSVHTQLPSMASLGYFNQPSSTYYAPPAPLQQHQQPPILPPPGLMYTSNNNSNVIPPPVQMIRDGQQQPQQSNQVNGGVSENLDYDISIMSKFIMENAFVAFNANYSTDDQTTDLFFKGISSVLNATRLPSATIFLAIDYLFKYINKLSNGIHSIGGNSINIIYQNTMIAFILANKFNDDKTFTNSSWSQATGILINVINDFERQWLRIFNWELYDSAFLYFEFVKNFEIFKQNQLKPAVAVPTLLSPIVNVGDTRNVNFNLKPTSTNNLLSPVSNYETPMLMPHNMFSSPSYQSNSRSEFSSMNGYYNYYNYNQPRLNYYQQFPNIYSSPISETQFDYDFYNFSSQQQQQQQKQHSLLPAVPQLPPPHVHNQSYGHHLGWKSMDDTINHPRFERNYFPYSAVY</sequence>
<proteinExistence type="predicted"/>
<evidence type="ECO:0000313" key="1">
    <source>
        <dbReference type="EMBL" id="QID84890.1"/>
    </source>
</evidence>
<dbReference type="AlphaFoldDB" id="A0A6C1E7J8"/>
<dbReference type="Gene3D" id="1.10.472.10">
    <property type="entry name" value="Cyclin-like"/>
    <property type="match status" value="1"/>
</dbReference>
<gene>
    <name evidence="1" type="primary">CLG1</name>
    <name evidence="1" type="ORF">GRS66_007425</name>
</gene>
<dbReference type="InterPro" id="IPR013922">
    <property type="entry name" value="Cyclin_PHO80-like"/>
</dbReference>
<name>A0A6C1E7J8_SACPS</name>
<keyword evidence="2" id="KW-1185">Reference proteome</keyword>
<dbReference type="Proteomes" id="UP000501346">
    <property type="component" value="Chromosome SeVII-ScVII"/>
</dbReference>
<accession>A0A6C1E7J8</accession>
<organism evidence="1 2">
    <name type="scientific">Saccharomyces pastorianus</name>
    <name type="common">Lager yeast</name>
    <name type="synonym">Saccharomyces cerevisiae x Saccharomyces eubayanus</name>
    <dbReference type="NCBI Taxonomy" id="27292"/>
    <lineage>
        <taxon>Eukaryota</taxon>
        <taxon>Fungi</taxon>
        <taxon>Dikarya</taxon>
        <taxon>Ascomycota</taxon>
        <taxon>Saccharomycotina</taxon>
        <taxon>Saccharomycetes</taxon>
        <taxon>Saccharomycetales</taxon>
        <taxon>Saccharomycetaceae</taxon>
        <taxon>Saccharomyces</taxon>
    </lineage>
</organism>
<dbReference type="GO" id="GO:0005634">
    <property type="term" value="C:nucleus"/>
    <property type="evidence" value="ECO:0007669"/>
    <property type="project" value="TreeGrafter"/>
</dbReference>
<reference evidence="1 2" key="1">
    <citation type="journal article" date="2019" name="BMC Genomics">
        <title>Chromosome level assembly and comparative genome analysis confirm lager-brewing yeasts originated from a single hybridization.</title>
        <authorList>
            <person name="Salazar A.N."/>
            <person name="Gorter de Vries A.R."/>
            <person name="van den Broek M."/>
            <person name="Brouwers N."/>
            <person name="de la Torre Cortes P."/>
            <person name="Kuijpers N.G.A."/>
            <person name="Daran J.G."/>
            <person name="Abeel T."/>
        </authorList>
    </citation>
    <scope>NUCLEOTIDE SEQUENCE [LARGE SCALE GENOMIC DNA]</scope>
    <source>
        <strain evidence="1 2">CBS 1483</strain>
    </source>
</reference>
<protein>
    <submittedName>
        <fullName evidence="1">Cyclin-like protein</fullName>
    </submittedName>
</protein>
<dbReference type="PANTHER" id="PTHR15615:SF27">
    <property type="entry name" value="PHO85 CYCLIN CLG1"/>
    <property type="match status" value="1"/>
</dbReference>